<dbReference type="KEGG" id="dda:Dd703_1857"/>
<reference evidence="8" key="1">
    <citation type="submission" date="2009-06" db="EMBL/GenBank/DDBJ databases">
        <title>Complete sequence of Dickeya dadantii Ech703.</title>
        <authorList>
            <consortium name="US DOE Joint Genome Institute"/>
            <person name="Lucas S."/>
            <person name="Copeland A."/>
            <person name="Lapidus A."/>
            <person name="Glavina del Rio T."/>
            <person name="Dalin E."/>
            <person name="Tice H."/>
            <person name="Bruce D."/>
            <person name="Goodwin L."/>
            <person name="Pitluck S."/>
            <person name="Chertkov O."/>
            <person name="Brettin T."/>
            <person name="Detter J.C."/>
            <person name="Han C."/>
            <person name="Larimer F."/>
            <person name="Land M."/>
            <person name="Hauser L."/>
            <person name="Kyrpides N."/>
            <person name="Mikhailova N."/>
            <person name="Balakrishnan V."/>
            <person name="Glasner J."/>
            <person name="Perna N.T."/>
        </authorList>
    </citation>
    <scope>NUCLEOTIDE SEQUENCE [LARGE SCALE GENOMIC DNA]</scope>
    <source>
        <strain evidence="8">Ech703</strain>
    </source>
</reference>
<organism evidence="8 9">
    <name type="scientific">Musicola paradisiaca (strain Ech703)</name>
    <name type="common">Dickeya paradisiaca</name>
    <name type="synonym">Dickeya dadantii</name>
    <dbReference type="NCBI Taxonomy" id="579405"/>
    <lineage>
        <taxon>Bacteria</taxon>
        <taxon>Pseudomonadati</taxon>
        <taxon>Pseudomonadota</taxon>
        <taxon>Gammaproteobacteria</taxon>
        <taxon>Enterobacterales</taxon>
        <taxon>Pectobacteriaceae</taxon>
        <taxon>Musicola</taxon>
    </lineage>
</organism>
<keyword evidence="1 5" id="KW-0489">Methyltransferase</keyword>
<feature type="domain" description="Methyltransferase" evidence="6">
    <location>
        <begin position="110"/>
        <end position="186"/>
    </location>
</feature>
<evidence type="ECO:0000259" key="6">
    <source>
        <dbReference type="Pfam" id="PF13847"/>
    </source>
</evidence>
<dbReference type="InterPro" id="IPR029063">
    <property type="entry name" value="SAM-dependent_MTases_sf"/>
</dbReference>
<dbReference type="PANTHER" id="PTHR18895:SF74">
    <property type="entry name" value="MTRF1L RELEASE FACTOR GLUTAMINE METHYLTRANSFERASE"/>
    <property type="match status" value="1"/>
</dbReference>
<dbReference type="NCBIfam" id="TIGR00536">
    <property type="entry name" value="hemK_fam"/>
    <property type="match status" value="1"/>
</dbReference>
<comment type="similarity">
    <text evidence="5">Belongs to the protein N5-glutamine methyltransferase family. PrmC subfamily.</text>
</comment>
<dbReference type="FunFam" id="1.10.8.10:FF:000032">
    <property type="entry name" value="Release factor glutamine methyltransferase"/>
    <property type="match status" value="1"/>
</dbReference>
<dbReference type="Gene3D" id="3.40.50.150">
    <property type="entry name" value="Vaccinia Virus protein VP39"/>
    <property type="match status" value="1"/>
</dbReference>
<dbReference type="PANTHER" id="PTHR18895">
    <property type="entry name" value="HEMK METHYLTRANSFERASE"/>
    <property type="match status" value="1"/>
</dbReference>
<dbReference type="eggNOG" id="COG2890">
    <property type="taxonomic scope" value="Bacteria"/>
</dbReference>
<protein>
    <recommendedName>
        <fullName evidence="5">Release factor glutamine methyltransferase</fullName>
        <shortName evidence="5">RF MTase</shortName>
        <ecNumber evidence="5">2.1.1.297</ecNumber>
    </recommendedName>
    <alternativeName>
        <fullName evidence="5">N5-glutamine methyltransferase PrmC</fullName>
    </alternativeName>
    <alternativeName>
        <fullName evidence="5">Protein-(glutamine-N5) MTase PrmC</fullName>
    </alternativeName>
    <alternativeName>
        <fullName evidence="5">Protein-glutamine N-methyltransferase PrmC</fullName>
    </alternativeName>
</protein>
<dbReference type="Pfam" id="PF17827">
    <property type="entry name" value="PrmC_N"/>
    <property type="match status" value="1"/>
</dbReference>
<feature type="binding site" evidence="5">
    <location>
        <position position="140"/>
    </location>
    <ligand>
        <name>S-adenosyl-L-methionine</name>
        <dbReference type="ChEBI" id="CHEBI:59789"/>
    </ligand>
</feature>
<dbReference type="NCBIfam" id="TIGR03534">
    <property type="entry name" value="RF_mod_PrmC"/>
    <property type="match status" value="1"/>
</dbReference>
<evidence type="ECO:0000256" key="1">
    <source>
        <dbReference type="ARBA" id="ARBA00022603"/>
    </source>
</evidence>
<evidence type="ECO:0000313" key="9">
    <source>
        <dbReference type="Proteomes" id="UP000002734"/>
    </source>
</evidence>
<dbReference type="EC" id="2.1.1.297" evidence="5"/>
<dbReference type="SUPFAM" id="SSF53335">
    <property type="entry name" value="S-adenosyl-L-methionine-dependent methyltransferases"/>
    <property type="match status" value="1"/>
</dbReference>
<name>C6C540_MUSP7</name>
<dbReference type="InterPro" id="IPR002052">
    <property type="entry name" value="DNA_methylase_N6_adenine_CS"/>
</dbReference>
<dbReference type="FunFam" id="3.40.50.150:FF:000053">
    <property type="entry name" value="Release factor glutamine methyltransferase"/>
    <property type="match status" value="1"/>
</dbReference>
<dbReference type="Gene3D" id="1.10.8.10">
    <property type="entry name" value="DNA helicase RuvA subunit, C-terminal domain"/>
    <property type="match status" value="1"/>
</dbReference>
<dbReference type="Pfam" id="PF13847">
    <property type="entry name" value="Methyltransf_31"/>
    <property type="match status" value="1"/>
</dbReference>
<dbReference type="InterPro" id="IPR019874">
    <property type="entry name" value="RF_methyltr_PrmC"/>
</dbReference>
<dbReference type="GO" id="GO:0102559">
    <property type="term" value="F:peptide chain release factor N(5)-glutamine methyltransferase activity"/>
    <property type="evidence" value="ECO:0007669"/>
    <property type="project" value="UniProtKB-EC"/>
</dbReference>
<dbReference type="CDD" id="cd02440">
    <property type="entry name" value="AdoMet_MTases"/>
    <property type="match status" value="1"/>
</dbReference>
<feature type="domain" description="Release factor glutamine methyltransferase N-terminal" evidence="7">
    <location>
        <begin position="5"/>
        <end position="73"/>
    </location>
</feature>
<dbReference type="InterPro" id="IPR004556">
    <property type="entry name" value="HemK-like"/>
</dbReference>
<feature type="binding site" evidence="5">
    <location>
        <position position="168"/>
    </location>
    <ligand>
        <name>S-adenosyl-L-methionine</name>
        <dbReference type="ChEBI" id="CHEBI:59789"/>
    </ligand>
</feature>
<evidence type="ECO:0000256" key="4">
    <source>
        <dbReference type="ARBA" id="ARBA00048391"/>
    </source>
</evidence>
<feature type="binding site" evidence="5">
    <location>
        <begin position="183"/>
        <end position="186"/>
    </location>
    <ligand>
        <name>substrate</name>
    </ligand>
</feature>
<dbReference type="RefSeq" id="WP_012765467.1">
    <property type="nucleotide sequence ID" value="NC_012880.1"/>
</dbReference>
<comment type="function">
    <text evidence="5">Methylates the class 1 translation termination release factors RF1/PrfA and RF2/PrfB on the glutamine residue of the universally conserved GGQ motif.</text>
</comment>
<dbReference type="GO" id="GO:0032259">
    <property type="term" value="P:methylation"/>
    <property type="evidence" value="ECO:0007669"/>
    <property type="project" value="UniProtKB-KW"/>
</dbReference>
<accession>C6C540</accession>
<feature type="binding site" evidence="5">
    <location>
        <begin position="117"/>
        <end position="121"/>
    </location>
    <ligand>
        <name>S-adenosyl-L-methionine</name>
        <dbReference type="ChEBI" id="CHEBI:59789"/>
    </ligand>
</feature>
<dbReference type="InterPro" id="IPR040758">
    <property type="entry name" value="PrmC_N"/>
</dbReference>
<dbReference type="PROSITE" id="PS00092">
    <property type="entry name" value="N6_MTASE"/>
    <property type="match status" value="1"/>
</dbReference>
<evidence type="ECO:0000259" key="7">
    <source>
        <dbReference type="Pfam" id="PF17827"/>
    </source>
</evidence>
<feature type="binding site" evidence="5">
    <location>
        <position position="183"/>
    </location>
    <ligand>
        <name>S-adenosyl-L-methionine</name>
        <dbReference type="ChEBI" id="CHEBI:59789"/>
    </ligand>
</feature>
<keyword evidence="3 5" id="KW-0949">S-adenosyl-L-methionine</keyword>
<dbReference type="GO" id="GO:0003676">
    <property type="term" value="F:nucleic acid binding"/>
    <property type="evidence" value="ECO:0007669"/>
    <property type="project" value="InterPro"/>
</dbReference>
<evidence type="ECO:0000313" key="8">
    <source>
        <dbReference type="EMBL" id="ACS85650.1"/>
    </source>
</evidence>
<evidence type="ECO:0000256" key="5">
    <source>
        <dbReference type="HAMAP-Rule" id="MF_02126"/>
    </source>
</evidence>
<keyword evidence="9" id="KW-1185">Reference proteome</keyword>
<dbReference type="InterPro" id="IPR025714">
    <property type="entry name" value="Methyltranfer_dom"/>
</dbReference>
<dbReference type="STRING" id="579405.Dd703_1857"/>
<dbReference type="InterPro" id="IPR050320">
    <property type="entry name" value="N5-glutamine_MTase"/>
</dbReference>
<dbReference type="EMBL" id="CP001654">
    <property type="protein sequence ID" value="ACS85650.1"/>
    <property type="molecule type" value="Genomic_DNA"/>
</dbReference>
<dbReference type="AlphaFoldDB" id="C6C540"/>
<dbReference type="HAMAP" id="MF_02126">
    <property type="entry name" value="RF_methyltr_PrmC"/>
    <property type="match status" value="1"/>
</dbReference>
<comment type="catalytic activity">
    <reaction evidence="4 5">
        <text>L-glutaminyl-[peptide chain release factor] + S-adenosyl-L-methionine = N(5)-methyl-L-glutaminyl-[peptide chain release factor] + S-adenosyl-L-homocysteine + H(+)</text>
        <dbReference type="Rhea" id="RHEA:42896"/>
        <dbReference type="Rhea" id="RHEA-COMP:10271"/>
        <dbReference type="Rhea" id="RHEA-COMP:10272"/>
        <dbReference type="ChEBI" id="CHEBI:15378"/>
        <dbReference type="ChEBI" id="CHEBI:30011"/>
        <dbReference type="ChEBI" id="CHEBI:57856"/>
        <dbReference type="ChEBI" id="CHEBI:59789"/>
        <dbReference type="ChEBI" id="CHEBI:61891"/>
        <dbReference type="EC" id="2.1.1.297"/>
    </reaction>
</comment>
<gene>
    <name evidence="5" type="primary">prmC</name>
    <name evidence="8" type="ordered locus">Dd703_1857</name>
</gene>
<keyword evidence="2 5" id="KW-0808">Transferase</keyword>
<evidence type="ECO:0000256" key="2">
    <source>
        <dbReference type="ARBA" id="ARBA00022679"/>
    </source>
</evidence>
<dbReference type="HOGENOM" id="CLU_018398_3_0_6"/>
<proteinExistence type="inferred from homology"/>
<dbReference type="Proteomes" id="UP000002734">
    <property type="component" value="Chromosome"/>
</dbReference>
<evidence type="ECO:0000256" key="3">
    <source>
        <dbReference type="ARBA" id="ARBA00022691"/>
    </source>
</evidence>
<sequence>MNYQQWLHQAIERLQDSDSPRRDAEILLGHVTGKRRTFLIAFGETLLSDDQQQMLEGLLTRRSAGEPIAYLTGEKEFWSLALEVSPATLIPRPDTECLVEQALQRLPPQALSVLDLGTGTGAIALAIASERPACDVLGVDCQPDAVTLATHNARRLGIHNVRFLLGDWFSSLNEQRFSMIVSNPPYIDAADPHLNCGDVRYEPASALVAGEHGLADLRHIVQYSRHFLLDGGWLLLEHGWLQGESVRELFWQYGFSQVETCRDYGGNERVSLGMWAHPA</sequence>